<evidence type="ECO:0000256" key="1">
    <source>
        <dbReference type="ARBA" id="ARBA00009063"/>
    </source>
</evidence>
<keyword evidence="6" id="KW-1185">Reference proteome</keyword>
<accession>A0ABR0KPC4</accession>
<evidence type="ECO:0000256" key="3">
    <source>
        <dbReference type="SAM" id="MobiDB-lite"/>
    </source>
</evidence>
<evidence type="ECO:0000313" key="6">
    <source>
        <dbReference type="Proteomes" id="UP001345013"/>
    </source>
</evidence>
<dbReference type="Pfam" id="PF05739">
    <property type="entry name" value="SNARE"/>
    <property type="match status" value="1"/>
</dbReference>
<sequence length="346" mass="38918">MLGAGIDKDAQYENYSNQPTGYGQPNPYSNPSPYGQAGNPYDQDTRYESGDPYSQGQYDRQGYEMSSMNGSNPNRILDECRQIDADVEALDARQERLGQMHKAFIDAPDANNESPAKKGLDLESQELLDAYRALVGRMKRMKQDKESGNPRNAPQIGRVDRRVKSSMNKYQQLDSDFRRKLQDRMERDYRIVRPDASDAEVREAVQDPNQQIFSQALINSDRRGQAGNVAQAVRGRHDAIQKIERDMMELAQMFQDLDALVVQQEAAVTQIEQRGEEVTDHAAKANTELDGAVKKARAARKKKWICLGIAGKSHSFGPAYTLLFLAVPPKALICALLYSNLPFLRV</sequence>
<evidence type="ECO:0000256" key="2">
    <source>
        <dbReference type="SAM" id="Coils"/>
    </source>
</evidence>
<dbReference type="InterPro" id="IPR000727">
    <property type="entry name" value="T_SNARE_dom"/>
</dbReference>
<dbReference type="PROSITE" id="PS50192">
    <property type="entry name" value="T_SNARE"/>
    <property type="match status" value="1"/>
</dbReference>
<dbReference type="PANTHER" id="PTHR19957:SF380">
    <property type="entry name" value="SYNTAXIN FAMILY PROTEIN"/>
    <property type="match status" value="1"/>
</dbReference>
<feature type="compositionally biased region" description="Polar residues" evidence="3">
    <location>
        <begin position="52"/>
        <end position="74"/>
    </location>
</feature>
<name>A0ABR0KPC4_9EURO</name>
<feature type="region of interest" description="Disordered" evidence="3">
    <location>
        <begin position="1"/>
        <end position="75"/>
    </location>
</feature>
<dbReference type="EMBL" id="JAVRRG010000004">
    <property type="protein sequence ID" value="KAK5101518.1"/>
    <property type="molecule type" value="Genomic_DNA"/>
</dbReference>
<feature type="coiled-coil region" evidence="2">
    <location>
        <begin position="240"/>
        <end position="302"/>
    </location>
</feature>
<proteinExistence type="inferred from homology"/>
<dbReference type="PANTHER" id="PTHR19957">
    <property type="entry name" value="SYNTAXIN"/>
    <property type="match status" value="1"/>
</dbReference>
<protein>
    <recommendedName>
        <fullName evidence="4">t-SNARE coiled-coil homology domain-containing protein</fullName>
    </recommendedName>
</protein>
<comment type="caution">
    <text evidence="5">The sequence shown here is derived from an EMBL/GenBank/DDBJ whole genome shotgun (WGS) entry which is preliminary data.</text>
</comment>
<organism evidence="5 6">
    <name type="scientific">Lithohypha guttulata</name>
    <dbReference type="NCBI Taxonomy" id="1690604"/>
    <lineage>
        <taxon>Eukaryota</taxon>
        <taxon>Fungi</taxon>
        <taxon>Dikarya</taxon>
        <taxon>Ascomycota</taxon>
        <taxon>Pezizomycotina</taxon>
        <taxon>Eurotiomycetes</taxon>
        <taxon>Chaetothyriomycetidae</taxon>
        <taxon>Chaetothyriales</taxon>
        <taxon>Trichomeriaceae</taxon>
        <taxon>Lithohypha</taxon>
    </lineage>
</organism>
<evidence type="ECO:0000259" key="4">
    <source>
        <dbReference type="PROSITE" id="PS50192"/>
    </source>
</evidence>
<dbReference type="Gene3D" id="1.20.58.70">
    <property type="match status" value="1"/>
</dbReference>
<reference evidence="5 6" key="1">
    <citation type="submission" date="2023-08" db="EMBL/GenBank/DDBJ databases">
        <title>Black Yeasts Isolated from many extreme environments.</title>
        <authorList>
            <person name="Coleine C."/>
            <person name="Stajich J.E."/>
            <person name="Selbmann L."/>
        </authorList>
    </citation>
    <scope>NUCLEOTIDE SEQUENCE [LARGE SCALE GENOMIC DNA]</scope>
    <source>
        <strain evidence="5 6">CCFEE 5885</strain>
    </source>
</reference>
<dbReference type="InterPro" id="IPR045242">
    <property type="entry name" value="Syntaxin"/>
</dbReference>
<evidence type="ECO:0000313" key="5">
    <source>
        <dbReference type="EMBL" id="KAK5101518.1"/>
    </source>
</evidence>
<comment type="similarity">
    <text evidence="1">Belongs to the syntaxin family.</text>
</comment>
<gene>
    <name evidence="5" type="ORF">LTR24_000574</name>
</gene>
<dbReference type="Proteomes" id="UP001345013">
    <property type="component" value="Unassembled WGS sequence"/>
</dbReference>
<dbReference type="InterPro" id="IPR010989">
    <property type="entry name" value="SNARE"/>
</dbReference>
<feature type="compositionally biased region" description="Polar residues" evidence="3">
    <location>
        <begin position="13"/>
        <end position="33"/>
    </location>
</feature>
<feature type="compositionally biased region" description="Basic and acidic residues" evidence="3">
    <location>
        <begin position="1"/>
        <end position="11"/>
    </location>
</feature>
<keyword evidence="2" id="KW-0175">Coiled coil</keyword>
<dbReference type="CDD" id="cd15849">
    <property type="entry name" value="SNARE_Sso1"/>
    <property type="match status" value="1"/>
</dbReference>
<dbReference type="SUPFAM" id="SSF47661">
    <property type="entry name" value="t-snare proteins"/>
    <property type="match status" value="1"/>
</dbReference>
<feature type="domain" description="T-SNARE coiled-coil homology" evidence="4">
    <location>
        <begin position="230"/>
        <end position="292"/>
    </location>
</feature>